<gene>
    <name evidence="8" type="ORF">NT2_06_02460</name>
</gene>
<dbReference type="Pfam" id="PF00892">
    <property type="entry name" value="EamA"/>
    <property type="match status" value="2"/>
</dbReference>
<dbReference type="Proteomes" id="UP000016568">
    <property type="component" value="Unassembled WGS sequence"/>
</dbReference>
<dbReference type="RefSeq" id="WP_021690711.1">
    <property type="nucleotide sequence ID" value="NZ_BASZ01000006.1"/>
</dbReference>
<dbReference type="AlphaFoldDB" id="U2Y962"/>
<evidence type="ECO:0000313" key="8">
    <source>
        <dbReference type="EMBL" id="GAD49806.1"/>
    </source>
</evidence>
<dbReference type="eggNOG" id="COG0697">
    <property type="taxonomic scope" value="Bacteria"/>
</dbReference>
<comment type="subcellular location">
    <subcellularLocation>
        <location evidence="1">Membrane</location>
        <topology evidence="1">Multi-pass membrane protein</topology>
    </subcellularLocation>
</comment>
<keyword evidence="3 6" id="KW-0812">Transmembrane</keyword>
<evidence type="ECO:0000256" key="6">
    <source>
        <dbReference type="SAM" id="Phobius"/>
    </source>
</evidence>
<evidence type="ECO:0000256" key="3">
    <source>
        <dbReference type="ARBA" id="ARBA00022692"/>
    </source>
</evidence>
<dbReference type="InterPro" id="IPR050638">
    <property type="entry name" value="AA-Vitamin_Transporters"/>
</dbReference>
<evidence type="ECO:0000256" key="1">
    <source>
        <dbReference type="ARBA" id="ARBA00004141"/>
    </source>
</evidence>
<feature type="transmembrane region" description="Helical" evidence="6">
    <location>
        <begin position="74"/>
        <end position="95"/>
    </location>
</feature>
<proteinExistence type="inferred from homology"/>
<dbReference type="GO" id="GO:0016020">
    <property type="term" value="C:membrane"/>
    <property type="evidence" value="ECO:0007669"/>
    <property type="project" value="UniProtKB-SubCell"/>
</dbReference>
<feature type="transmembrane region" description="Helical" evidence="6">
    <location>
        <begin position="13"/>
        <end position="32"/>
    </location>
</feature>
<accession>U2Y962</accession>
<reference evidence="8 9" key="1">
    <citation type="submission" date="2013-09" db="EMBL/GenBank/DDBJ databases">
        <title>Whole genome shotgun sequence of Novosphingobium tardaugens NBRC 16725.</title>
        <authorList>
            <person name="Isaki S."/>
            <person name="Hosoyama A."/>
            <person name="Tsuchikane K."/>
            <person name="Katsumata H."/>
            <person name="Ando Y."/>
            <person name="Yamazaki S."/>
            <person name="Fujita N."/>
        </authorList>
    </citation>
    <scope>NUCLEOTIDE SEQUENCE [LARGE SCALE GENOMIC DNA]</scope>
    <source>
        <strain evidence="8 9">NBRC 16725</strain>
    </source>
</reference>
<protein>
    <recommendedName>
        <fullName evidence="7">EamA domain-containing protein</fullName>
    </recommendedName>
</protein>
<evidence type="ECO:0000313" key="9">
    <source>
        <dbReference type="Proteomes" id="UP000016568"/>
    </source>
</evidence>
<dbReference type="KEGG" id="ntd:EGO55_18160"/>
<feature type="transmembrane region" description="Helical" evidence="6">
    <location>
        <begin position="223"/>
        <end position="244"/>
    </location>
</feature>
<keyword evidence="9" id="KW-1185">Reference proteome</keyword>
<evidence type="ECO:0000259" key="7">
    <source>
        <dbReference type="Pfam" id="PF00892"/>
    </source>
</evidence>
<keyword evidence="4 6" id="KW-1133">Transmembrane helix</keyword>
<feature type="transmembrane region" description="Helical" evidence="6">
    <location>
        <begin position="131"/>
        <end position="149"/>
    </location>
</feature>
<comment type="caution">
    <text evidence="8">The sequence shown here is derived from an EMBL/GenBank/DDBJ whole genome shotgun (WGS) entry which is preliminary data.</text>
</comment>
<evidence type="ECO:0000256" key="5">
    <source>
        <dbReference type="ARBA" id="ARBA00023136"/>
    </source>
</evidence>
<dbReference type="PANTHER" id="PTHR32322">
    <property type="entry name" value="INNER MEMBRANE TRANSPORTER"/>
    <property type="match status" value="1"/>
</dbReference>
<feature type="transmembrane region" description="Helical" evidence="6">
    <location>
        <begin position="107"/>
        <end position="125"/>
    </location>
</feature>
<feature type="transmembrane region" description="Helical" evidence="6">
    <location>
        <begin position="44"/>
        <end position="62"/>
    </location>
</feature>
<dbReference type="SUPFAM" id="SSF103481">
    <property type="entry name" value="Multidrug resistance efflux transporter EmrE"/>
    <property type="match status" value="2"/>
</dbReference>
<dbReference type="OrthoDB" id="9806889at2"/>
<sequence length="312" mass="33552">MPAHTQVSNQTRWLSYASLVFVMLFWSGNFVVGRAVQGAIPPFTLALVRWSGAVLLVLPFAWPKLRADWQILRQHWRIILLLGVAGVGGFNGFVYSGLHFTTASNGLLLQAATPALVLLFNLLFFRLRSPVLQIAGVLLSMLGVVLIVLRGHLAAILTLHFNLGDLLILCGVTCWAAYTSLLRIRPPCHPLSFLVATFVIGAVTMAPFALWEHAQGLRVQFSAGTLCAFAYVAVFPSLIAYLLYNAAVRDLGAGPAGQTITLMPLFGAFLASALLDERLQSFHLIGMAIILGGIILGAAASKRTSANDGADT</sequence>
<feature type="transmembrane region" description="Helical" evidence="6">
    <location>
        <begin position="156"/>
        <end position="178"/>
    </location>
</feature>
<feature type="domain" description="EamA" evidence="7">
    <location>
        <begin position="18"/>
        <end position="148"/>
    </location>
</feature>
<organism evidence="8 9">
    <name type="scientific">Caenibius tardaugens NBRC 16725</name>
    <dbReference type="NCBI Taxonomy" id="1219035"/>
    <lineage>
        <taxon>Bacteria</taxon>
        <taxon>Pseudomonadati</taxon>
        <taxon>Pseudomonadota</taxon>
        <taxon>Alphaproteobacteria</taxon>
        <taxon>Sphingomonadales</taxon>
        <taxon>Erythrobacteraceae</taxon>
        <taxon>Caenibius</taxon>
    </lineage>
</organism>
<feature type="transmembrane region" description="Helical" evidence="6">
    <location>
        <begin position="256"/>
        <end position="275"/>
    </location>
</feature>
<dbReference type="InterPro" id="IPR000620">
    <property type="entry name" value="EamA_dom"/>
</dbReference>
<name>U2Y962_9SPHN</name>
<feature type="transmembrane region" description="Helical" evidence="6">
    <location>
        <begin position="190"/>
        <end position="211"/>
    </location>
</feature>
<evidence type="ECO:0000256" key="4">
    <source>
        <dbReference type="ARBA" id="ARBA00022989"/>
    </source>
</evidence>
<keyword evidence="5 6" id="KW-0472">Membrane</keyword>
<evidence type="ECO:0000256" key="2">
    <source>
        <dbReference type="ARBA" id="ARBA00007362"/>
    </source>
</evidence>
<feature type="transmembrane region" description="Helical" evidence="6">
    <location>
        <begin position="282"/>
        <end position="300"/>
    </location>
</feature>
<dbReference type="InterPro" id="IPR037185">
    <property type="entry name" value="EmrE-like"/>
</dbReference>
<dbReference type="EMBL" id="BASZ01000006">
    <property type="protein sequence ID" value="GAD49806.1"/>
    <property type="molecule type" value="Genomic_DNA"/>
</dbReference>
<comment type="similarity">
    <text evidence="2">Belongs to the EamA transporter family.</text>
</comment>
<feature type="domain" description="EamA" evidence="7">
    <location>
        <begin position="163"/>
        <end position="296"/>
    </location>
</feature>
<dbReference type="PANTHER" id="PTHR32322:SF2">
    <property type="entry name" value="EAMA DOMAIN-CONTAINING PROTEIN"/>
    <property type="match status" value="1"/>
</dbReference>